<feature type="binding site" evidence="12">
    <location>
        <position position="508"/>
    </location>
    <ligand>
        <name>ATP</name>
        <dbReference type="ChEBI" id="CHEBI:30616"/>
    </ligand>
</feature>
<feature type="binding site" evidence="12">
    <location>
        <begin position="112"/>
        <end position="116"/>
    </location>
    <ligand>
        <name>ATP</name>
        <dbReference type="ChEBI" id="CHEBI:30616"/>
    </ligand>
</feature>
<dbReference type="GO" id="GO:0017038">
    <property type="term" value="P:protein import"/>
    <property type="evidence" value="ECO:0007669"/>
    <property type="project" value="InterPro"/>
</dbReference>
<dbReference type="RefSeq" id="WP_043985695.1">
    <property type="nucleotide sequence ID" value="NZ_BAAARC010000015.1"/>
</dbReference>
<keyword evidence="4 12" id="KW-1003">Cell membrane</keyword>
<evidence type="ECO:0000256" key="3">
    <source>
        <dbReference type="ARBA" id="ARBA00022448"/>
    </source>
</evidence>
<comment type="subunit">
    <text evidence="12">Monomer and homodimer. Part of the essential Sec protein translocation apparatus which comprises SecA, SecYEG and auxiliary proteins SecDF. Other proteins may also be involved.</text>
</comment>
<dbReference type="Gene3D" id="3.90.1440.10">
    <property type="entry name" value="SecA, preprotein cross-linking domain"/>
    <property type="match status" value="1"/>
</dbReference>
<dbReference type="InterPro" id="IPR014018">
    <property type="entry name" value="SecA_motor_DEAD"/>
</dbReference>
<keyword evidence="8 12" id="KW-0653">Protein transport</keyword>
<dbReference type="PROSITE" id="PS51196">
    <property type="entry name" value="SECA_MOTOR_DEAD"/>
    <property type="match status" value="1"/>
</dbReference>
<keyword evidence="6 12" id="KW-0547">Nucleotide-binding</keyword>
<dbReference type="AlphaFoldDB" id="A0A0D1L7C8"/>
<evidence type="ECO:0000256" key="8">
    <source>
        <dbReference type="ARBA" id="ARBA00022927"/>
    </source>
</evidence>
<feature type="domain" description="Helicase ATP-binding" evidence="13">
    <location>
        <begin position="96"/>
        <end position="255"/>
    </location>
</feature>
<evidence type="ECO:0000256" key="10">
    <source>
        <dbReference type="ARBA" id="ARBA00023010"/>
    </source>
</evidence>
<dbReference type="EC" id="7.4.2.8" evidence="12"/>
<dbReference type="Pfam" id="PF07516">
    <property type="entry name" value="SecA_SW"/>
    <property type="match status" value="1"/>
</dbReference>
<keyword evidence="7 12" id="KW-0067">ATP-binding</keyword>
<comment type="catalytic activity">
    <reaction evidence="12">
        <text>ATP + H2O + cellular proteinSide 1 = ADP + phosphate + cellular proteinSide 2.</text>
        <dbReference type="EC" id="7.4.2.8"/>
    </reaction>
</comment>
<dbReference type="InterPro" id="IPR026389">
    <property type="entry name" value="SecA_Actinobact-type"/>
</dbReference>
<dbReference type="InterPro" id="IPR036670">
    <property type="entry name" value="SecA_X-link_sf"/>
</dbReference>
<evidence type="ECO:0000256" key="5">
    <source>
        <dbReference type="ARBA" id="ARBA00022490"/>
    </source>
</evidence>
<dbReference type="EMBL" id="JXST01000013">
    <property type="protein sequence ID" value="KIU16850.1"/>
    <property type="molecule type" value="Genomic_DNA"/>
</dbReference>
<dbReference type="GO" id="GO:0043952">
    <property type="term" value="P:protein transport by the Sec complex"/>
    <property type="evidence" value="ECO:0007669"/>
    <property type="project" value="TreeGrafter"/>
</dbReference>
<dbReference type="GO" id="GO:0005829">
    <property type="term" value="C:cytosol"/>
    <property type="evidence" value="ECO:0007669"/>
    <property type="project" value="TreeGrafter"/>
</dbReference>
<dbReference type="InterPro" id="IPR044722">
    <property type="entry name" value="SecA_SF2_C"/>
</dbReference>
<dbReference type="FunFam" id="3.40.50.300:FF:000429">
    <property type="entry name" value="Preprotein translocase subunit SecA"/>
    <property type="match status" value="1"/>
</dbReference>
<dbReference type="InterPro" id="IPR000185">
    <property type="entry name" value="SecA"/>
</dbReference>
<dbReference type="InterPro" id="IPR011130">
    <property type="entry name" value="SecA_preprotein_X-link_dom"/>
</dbReference>
<dbReference type="Proteomes" id="UP000032221">
    <property type="component" value="Unassembled WGS sequence"/>
</dbReference>
<dbReference type="GO" id="GO:0005524">
    <property type="term" value="F:ATP binding"/>
    <property type="evidence" value="ECO:0007669"/>
    <property type="project" value="UniProtKB-UniRule"/>
</dbReference>
<dbReference type="PRINTS" id="PR00906">
    <property type="entry name" value="SECA"/>
</dbReference>
<feature type="binding site" evidence="12">
    <location>
        <position position="94"/>
    </location>
    <ligand>
        <name>ATP</name>
        <dbReference type="ChEBI" id="CHEBI:30616"/>
    </ligand>
</feature>
<feature type="domain" description="SecA family profile" evidence="15">
    <location>
        <begin position="13"/>
        <end position="590"/>
    </location>
</feature>
<dbReference type="GO" id="GO:0005886">
    <property type="term" value="C:plasma membrane"/>
    <property type="evidence" value="ECO:0007669"/>
    <property type="project" value="UniProtKB-SubCell"/>
</dbReference>
<organism evidence="16 17">
    <name type="scientific">Mycolicibacterium llatzerense</name>
    <dbReference type="NCBI Taxonomy" id="280871"/>
    <lineage>
        <taxon>Bacteria</taxon>
        <taxon>Bacillati</taxon>
        <taxon>Actinomycetota</taxon>
        <taxon>Actinomycetes</taxon>
        <taxon>Mycobacteriales</taxon>
        <taxon>Mycobacteriaceae</taxon>
        <taxon>Mycolicibacterium</taxon>
    </lineage>
</organism>
<evidence type="ECO:0000256" key="12">
    <source>
        <dbReference type="HAMAP-Rule" id="MF_01382"/>
    </source>
</evidence>
<protein>
    <recommendedName>
        <fullName evidence="12">Protein translocase subunit SecA</fullName>
        <ecNumber evidence="12">7.4.2.8</ecNumber>
    </recommendedName>
</protein>
<evidence type="ECO:0000259" key="13">
    <source>
        <dbReference type="PROSITE" id="PS51192"/>
    </source>
</evidence>
<dbReference type="GO" id="GO:0031522">
    <property type="term" value="C:cell envelope Sec protein transport complex"/>
    <property type="evidence" value="ECO:0007669"/>
    <property type="project" value="TreeGrafter"/>
</dbReference>
<dbReference type="InterPro" id="IPR027417">
    <property type="entry name" value="P-loop_NTPase"/>
</dbReference>
<dbReference type="SUPFAM" id="SSF81886">
    <property type="entry name" value="Helical scaffold and wing domains of SecA"/>
    <property type="match status" value="1"/>
</dbReference>
<comment type="function">
    <text evidence="12">Part of the Sec protein translocase complex. Interacts with the SecYEG preprotein conducting channel. Has a central role in coupling the hydrolysis of ATP to the transfer of proteins into and across the cell membrane, serving as an ATP-driven molecular motor driving the stepwise translocation of polypeptide chains across the membrane.</text>
</comment>
<dbReference type="Pfam" id="PF01043">
    <property type="entry name" value="SecA_PP_bind"/>
    <property type="match status" value="1"/>
</dbReference>
<keyword evidence="10 12" id="KW-0811">Translocation</keyword>
<evidence type="ECO:0000259" key="14">
    <source>
        <dbReference type="PROSITE" id="PS51194"/>
    </source>
</evidence>
<evidence type="ECO:0000313" key="17">
    <source>
        <dbReference type="Proteomes" id="UP000032221"/>
    </source>
</evidence>
<feature type="domain" description="Helicase C-terminal" evidence="14">
    <location>
        <begin position="433"/>
        <end position="595"/>
    </location>
</feature>
<dbReference type="GO" id="GO:0006605">
    <property type="term" value="P:protein targeting"/>
    <property type="evidence" value="ECO:0007669"/>
    <property type="project" value="UniProtKB-UniRule"/>
</dbReference>
<name>A0A0D1L7C8_9MYCO</name>
<dbReference type="GO" id="GO:0008564">
    <property type="term" value="F:protein-exporting ATPase activity"/>
    <property type="evidence" value="ECO:0007669"/>
    <property type="project" value="UniProtKB-EC"/>
</dbReference>
<dbReference type="GO" id="GO:0065002">
    <property type="term" value="P:intracellular protein transmembrane transport"/>
    <property type="evidence" value="ECO:0007669"/>
    <property type="project" value="UniProtKB-UniRule"/>
</dbReference>
<keyword evidence="9 12" id="KW-1278">Translocase</keyword>
<evidence type="ECO:0000256" key="1">
    <source>
        <dbReference type="ARBA" id="ARBA00004170"/>
    </source>
</evidence>
<accession>A0A0D1L7C8</accession>
<reference evidence="16 17" key="1">
    <citation type="submission" date="2015-01" db="EMBL/GenBank/DDBJ databases">
        <title>Genome sequence of Mycobacterium llatzerense and Mycobacterium immunogenum recovered from brain abscess.</title>
        <authorList>
            <person name="Greninger A.L."/>
            <person name="Langelier C."/>
            <person name="Cunningham G."/>
            <person name="Chiu C.Y."/>
            <person name="Miller S."/>
        </authorList>
    </citation>
    <scope>NUCLEOTIDE SEQUENCE [LARGE SCALE GENOMIC DNA]</scope>
    <source>
        <strain evidence="16 17">CLUC14</strain>
    </source>
</reference>
<dbReference type="PANTHER" id="PTHR30612:SF0">
    <property type="entry name" value="CHLOROPLAST PROTEIN-TRANSPORTING ATPASE"/>
    <property type="match status" value="1"/>
</dbReference>
<gene>
    <name evidence="12 16" type="primary">secA</name>
    <name evidence="16" type="ORF">TL10_11090</name>
</gene>
<evidence type="ECO:0000256" key="2">
    <source>
        <dbReference type="ARBA" id="ARBA00007650"/>
    </source>
</evidence>
<keyword evidence="17" id="KW-1185">Reference proteome</keyword>
<evidence type="ECO:0000259" key="15">
    <source>
        <dbReference type="PROSITE" id="PS51196"/>
    </source>
</evidence>
<dbReference type="SUPFAM" id="SSF81767">
    <property type="entry name" value="Pre-protein crosslinking domain of SecA"/>
    <property type="match status" value="1"/>
</dbReference>
<dbReference type="Gene3D" id="3.40.50.300">
    <property type="entry name" value="P-loop containing nucleotide triphosphate hydrolases"/>
    <property type="match status" value="3"/>
</dbReference>
<sequence length="781" mass="85500">MAKTSTAKSGRLSSKFWKLLGASTDKNQNRSMNQVQASAEFDDKAAGLDDEQVTKAAKLLELSELADAADIPQFLAIAREAAERTTGLRPFDVQLLGALRMMAGDVVEMATGEGKTLAGAIAAAGYALAGRHVHVISVNDYLARRDAEWMGPLLAAMGLTVGWITAESTADERRAAYECDVTYASVNEIGFDVLRDQLVTHVDDLVSPRPDVALIDEADSVLVDEALVPLVLAGTTHRETPRMEIIRLVGEMTSENRVDDSLQYYDTDADRRNVHLTDAGARKLEKALGGIDLYAEEHIGTTLTEVNVALHAHVLLQRDVHYIVRDNAVHLINASRGRIASLQRWPDGLQAAVEAKEGIETTETGEVLDTITVQALIGRYPTVCGMTGTALAAGEQLRQFYRLGVSPIPPNTPNIREDEADRVYITAAAKNQAVIEHIQQIHETGQPVLVGTRDVAESEELHAKLVKAGVPAVVLNAKNDEEEAAVIAEAGKLATVTVSTQMAGRGTDIRLGGSDEADHDAVAELGGLHVIGTGRHHTERLDNQLRGRAGRQGDPGSSVFFSSWEDDVVVSHLEPEKLPTQTDEDGRIVSDRAGQMLEHAQRVAEGRLLDVHANTWRYNQLTAQQRAIIVERRETLLRTTTARDELKELTPDRYQELADEVGEDELERICRMIMLYHLDRGWADHLAYLSDIRESIHLRALGRQDPLDEFHRMAVDAFASLAADAIEAAQQTFETANVLEDEPGLDLSKLARPTSTWTYMIHDNPLADDTMAALSLPGVFR</sequence>
<comment type="caution">
    <text evidence="16">The sequence shown here is derived from an EMBL/GenBank/DDBJ whole genome shotgun (WGS) entry which is preliminary data.</text>
</comment>
<dbReference type="CDD" id="cd18803">
    <property type="entry name" value="SF2_C_secA"/>
    <property type="match status" value="1"/>
</dbReference>
<dbReference type="STRING" id="280871.TL10_11090"/>
<dbReference type="NCBIfam" id="TIGR04221">
    <property type="entry name" value="SecA2_Mycobac"/>
    <property type="match status" value="1"/>
</dbReference>
<dbReference type="PROSITE" id="PS51194">
    <property type="entry name" value="HELICASE_CTER"/>
    <property type="match status" value="1"/>
</dbReference>
<keyword evidence="3 12" id="KW-0813">Transport</keyword>
<dbReference type="PROSITE" id="PS01312">
    <property type="entry name" value="SECA"/>
    <property type="match status" value="1"/>
</dbReference>
<dbReference type="SMART" id="SM00958">
    <property type="entry name" value="SecA_PP_bind"/>
    <property type="match status" value="1"/>
</dbReference>
<dbReference type="InterPro" id="IPR011115">
    <property type="entry name" value="SecA_DEAD"/>
</dbReference>
<dbReference type="PANTHER" id="PTHR30612">
    <property type="entry name" value="SECA INNER MEMBRANE COMPONENT OF SEC PROTEIN SECRETION SYSTEM"/>
    <property type="match status" value="1"/>
</dbReference>
<evidence type="ECO:0000256" key="9">
    <source>
        <dbReference type="ARBA" id="ARBA00022967"/>
    </source>
</evidence>
<dbReference type="InterPro" id="IPR020937">
    <property type="entry name" value="SecA_CS"/>
</dbReference>
<dbReference type="SUPFAM" id="SSF52540">
    <property type="entry name" value="P-loop containing nucleoside triphosphate hydrolases"/>
    <property type="match status" value="2"/>
</dbReference>
<evidence type="ECO:0000256" key="4">
    <source>
        <dbReference type="ARBA" id="ARBA00022475"/>
    </source>
</evidence>
<dbReference type="InterPro" id="IPR014001">
    <property type="entry name" value="Helicase_ATP-bd"/>
</dbReference>
<evidence type="ECO:0000256" key="7">
    <source>
        <dbReference type="ARBA" id="ARBA00022840"/>
    </source>
</evidence>
<dbReference type="InterPro" id="IPR011116">
    <property type="entry name" value="SecA_Wing/Scaffold"/>
</dbReference>
<dbReference type="Pfam" id="PF21090">
    <property type="entry name" value="P-loop_SecA"/>
    <property type="match status" value="1"/>
</dbReference>
<dbReference type="OrthoDB" id="9805579at2"/>
<dbReference type="InterPro" id="IPR036266">
    <property type="entry name" value="SecA_Wing/Scaffold_sf"/>
</dbReference>
<proteinExistence type="inferred from homology"/>
<evidence type="ECO:0000313" key="16">
    <source>
        <dbReference type="EMBL" id="KIU16850.1"/>
    </source>
</evidence>
<comment type="subcellular location">
    <subcellularLocation>
        <location evidence="12">Cell membrane</location>
        <topology evidence="12">Peripheral membrane protein</topology>
        <orientation evidence="12">Cytoplasmic side</orientation>
    </subcellularLocation>
    <subcellularLocation>
        <location evidence="12">Cytoplasm</location>
    </subcellularLocation>
    <subcellularLocation>
        <location evidence="1">Membrane</location>
        <topology evidence="1">Peripheral membrane protein</topology>
    </subcellularLocation>
    <text evidence="12">Distribution is 50-50.</text>
</comment>
<evidence type="ECO:0000256" key="11">
    <source>
        <dbReference type="ARBA" id="ARBA00023136"/>
    </source>
</evidence>
<dbReference type="CDD" id="cd17928">
    <property type="entry name" value="DEXDc_SecA"/>
    <property type="match status" value="1"/>
</dbReference>
<keyword evidence="11 12" id="KW-0472">Membrane</keyword>
<dbReference type="SMART" id="SM00957">
    <property type="entry name" value="SecA_DEAD"/>
    <property type="match status" value="1"/>
</dbReference>
<dbReference type="Pfam" id="PF07517">
    <property type="entry name" value="SecA_DEAD"/>
    <property type="match status" value="1"/>
</dbReference>
<dbReference type="InterPro" id="IPR001650">
    <property type="entry name" value="Helicase_C-like"/>
</dbReference>
<evidence type="ECO:0000256" key="6">
    <source>
        <dbReference type="ARBA" id="ARBA00022741"/>
    </source>
</evidence>
<dbReference type="Gene3D" id="1.10.3060.10">
    <property type="entry name" value="Helical scaffold and wing domains of SecA"/>
    <property type="match status" value="1"/>
</dbReference>
<keyword evidence="5 12" id="KW-0963">Cytoplasm</keyword>
<comment type="similarity">
    <text evidence="2 12">Belongs to the SecA family.</text>
</comment>
<dbReference type="HAMAP" id="MF_01382">
    <property type="entry name" value="SecA"/>
    <property type="match status" value="1"/>
</dbReference>
<dbReference type="PATRIC" id="fig|280871.6.peg.2299"/>
<dbReference type="PROSITE" id="PS51192">
    <property type="entry name" value="HELICASE_ATP_BIND_1"/>
    <property type="match status" value="1"/>
</dbReference>